<dbReference type="Proteomes" id="UP000823388">
    <property type="component" value="Chromosome 5N"/>
</dbReference>
<keyword evidence="6" id="KW-1185">Reference proteome</keyword>
<evidence type="ECO:0000259" key="4">
    <source>
        <dbReference type="PROSITE" id="PS50144"/>
    </source>
</evidence>
<evidence type="ECO:0000256" key="2">
    <source>
        <dbReference type="ARBA" id="ARBA00010846"/>
    </source>
</evidence>
<evidence type="ECO:0008006" key="7">
    <source>
        <dbReference type="Google" id="ProtNLM"/>
    </source>
</evidence>
<name>A0A8T0S2G9_PANVG</name>
<protein>
    <recommendedName>
        <fullName evidence="7">Speckle-type POZ protein-like protein</fullName>
    </recommendedName>
</protein>
<dbReference type="Pfam" id="PF22486">
    <property type="entry name" value="MATH_2"/>
    <property type="match status" value="1"/>
</dbReference>
<dbReference type="InterPro" id="IPR008974">
    <property type="entry name" value="TRAF-like"/>
</dbReference>
<dbReference type="Gene3D" id="3.30.710.10">
    <property type="entry name" value="Potassium Channel Kv1.1, Chain A"/>
    <property type="match status" value="1"/>
</dbReference>
<gene>
    <name evidence="5" type="ORF">PVAP13_5NG442260</name>
</gene>
<dbReference type="InterPro" id="IPR000210">
    <property type="entry name" value="BTB/POZ_dom"/>
</dbReference>
<dbReference type="Pfam" id="PF00651">
    <property type="entry name" value="BTB"/>
    <property type="match status" value="1"/>
</dbReference>
<evidence type="ECO:0000256" key="1">
    <source>
        <dbReference type="ARBA" id="ARBA00004906"/>
    </source>
</evidence>
<organism evidence="5 6">
    <name type="scientific">Panicum virgatum</name>
    <name type="common">Blackwell switchgrass</name>
    <dbReference type="NCBI Taxonomy" id="38727"/>
    <lineage>
        <taxon>Eukaryota</taxon>
        <taxon>Viridiplantae</taxon>
        <taxon>Streptophyta</taxon>
        <taxon>Embryophyta</taxon>
        <taxon>Tracheophyta</taxon>
        <taxon>Spermatophyta</taxon>
        <taxon>Magnoliopsida</taxon>
        <taxon>Liliopsida</taxon>
        <taxon>Poales</taxon>
        <taxon>Poaceae</taxon>
        <taxon>PACMAD clade</taxon>
        <taxon>Panicoideae</taxon>
        <taxon>Panicodae</taxon>
        <taxon>Paniceae</taxon>
        <taxon>Panicinae</taxon>
        <taxon>Panicum</taxon>
        <taxon>Panicum sect. Hiantes</taxon>
    </lineage>
</organism>
<dbReference type="SUPFAM" id="SSF54695">
    <property type="entry name" value="POZ domain"/>
    <property type="match status" value="1"/>
</dbReference>
<feature type="domain" description="MATH" evidence="4">
    <location>
        <begin position="21"/>
        <end position="149"/>
    </location>
</feature>
<dbReference type="PANTHER" id="PTHR26379">
    <property type="entry name" value="BTB/POZ AND MATH DOMAIN-CONTAINING PROTEIN 1"/>
    <property type="match status" value="1"/>
</dbReference>
<dbReference type="InterPro" id="IPR002083">
    <property type="entry name" value="MATH/TRAF_dom"/>
</dbReference>
<dbReference type="EMBL" id="CM029046">
    <property type="protein sequence ID" value="KAG2591248.1"/>
    <property type="molecule type" value="Genomic_DNA"/>
</dbReference>
<evidence type="ECO:0000313" key="5">
    <source>
        <dbReference type="EMBL" id="KAG2591248.1"/>
    </source>
</evidence>
<dbReference type="Pfam" id="PF24570">
    <property type="entry name" value="BACK_BPM_SPOP"/>
    <property type="match status" value="1"/>
</dbReference>
<evidence type="ECO:0000313" key="6">
    <source>
        <dbReference type="Proteomes" id="UP000823388"/>
    </source>
</evidence>
<dbReference type="InterPro" id="IPR056423">
    <property type="entry name" value="BACK_BPM_SPOP"/>
</dbReference>
<dbReference type="PROSITE" id="PS50144">
    <property type="entry name" value="MATH"/>
    <property type="match status" value="1"/>
</dbReference>
<dbReference type="InterPro" id="IPR011333">
    <property type="entry name" value="SKP1/BTB/POZ_sf"/>
</dbReference>
<dbReference type="PANTHER" id="PTHR26379:SF474">
    <property type="entry name" value="OS08G0228200 PROTEIN"/>
    <property type="match status" value="1"/>
</dbReference>
<dbReference type="CDD" id="cd00121">
    <property type="entry name" value="MATH"/>
    <property type="match status" value="1"/>
</dbReference>
<comment type="pathway">
    <text evidence="1">Protein modification; protein ubiquitination.</text>
</comment>
<sequence>MAPSQRPRKKMVSRCNPDTERGTLVFDIAGYSLLKGMRDGEFIRSASFPVGGLDWCIRYYPCFTKKSEGCISSFLELMSEPTGTGVMARFDLRLLNQATGVSTVLIDQVKPRLFDSVNPTWGSSMFKKISELEASPYLQNDRIVIECDITVVLGTPASALETVCEIQVPPSGLLDDLRKLLEAEKRTDIRFKVKDQVFGAHKIVLAMRSPVFEAELYGPIADKQRCATITVEDMQPAVFKALLHFIYTDLLPAMDDLEEDDKEEMVKHLLVAADRYAMERMILVCESIICKRLHVGNVASILALADQHHCNKLKDACIGFMSSPKNKDDVVSSKGYKYLKKVCPAVFMDIWEKLSIA</sequence>
<accession>A0A8T0S2G9</accession>
<dbReference type="GO" id="GO:0016567">
    <property type="term" value="P:protein ubiquitination"/>
    <property type="evidence" value="ECO:0007669"/>
    <property type="project" value="InterPro"/>
</dbReference>
<dbReference type="AlphaFoldDB" id="A0A8T0S2G9"/>
<dbReference type="InterPro" id="IPR045005">
    <property type="entry name" value="BPM1-6"/>
</dbReference>
<evidence type="ECO:0000259" key="3">
    <source>
        <dbReference type="PROSITE" id="PS50097"/>
    </source>
</evidence>
<dbReference type="SUPFAM" id="SSF49599">
    <property type="entry name" value="TRAF domain-like"/>
    <property type="match status" value="1"/>
</dbReference>
<dbReference type="Gene3D" id="1.25.40.420">
    <property type="match status" value="1"/>
</dbReference>
<dbReference type="SMART" id="SM00225">
    <property type="entry name" value="BTB"/>
    <property type="match status" value="1"/>
</dbReference>
<proteinExistence type="inferred from homology"/>
<dbReference type="PROSITE" id="PS50097">
    <property type="entry name" value="BTB"/>
    <property type="match status" value="1"/>
</dbReference>
<dbReference type="Gene3D" id="2.60.210.10">
    <property type="entry name" value="Apoptosis, Tumor Necrosis Factor Receptor Associated Protein 2, Chain A"/>
    <property type="match status" value="1"/>
</dbReference>
<feature type="domain" description="BTB" evidence="3">
    <location>
        <begin position="187"/>
        <end position="255"/>
    </location>
</feature>
<comment type="caution">
    <text evidence="5">The sequence shown here is derived from an EMBL/GenBank/DDBJ whole genome shotgun (WGS) entry which is preliminary data.</text>
</comment>
<reference evidence="5" key="1">
    <citation type="submission" date="2020-05" db="EMBL/GenBank/DDBJ databases">
        <title>WGS assembly of Panicum virgatum.</title>
        <authorList>
            <person name="Lovell J.T."/>
            <person name="Jenkins J."/>
            <person name="Shu S."/>
            <person name="Juenger T.E."/>
            <person name="Schmutz J."/>
        </authorList>
    </citation>
    <scope>NUCLEOTIDE SEQUENCE</scope>
    <source>
        <strain evidence="5">AP13</strain>
    </source>
</reference>
<comment type="similarity">
    <text evidence="2">Belongs to the Tdpoz family.</text>
</comment>